<name>A0ABN2J7M8_9ACTN</name>
<proteinExistence type="predicted"/>
<keyword evidence="3" id="KW-1185">Reference proteome</keyword>
<dbReference type="Proteomes" id="UP001499947">
    <property type="component" value="Unassembled WGS sequence"/>
</dbReference>
<evidence type="ECO:0000313" key="2">
    <source>
        <dbReference type="EMBL" id="GAA1719380.1"/>
    </source>
</evidence>
<gene>
    <name evidence="2" type="ORF">GCM10009680_71040</name>
</gene>
<evidence type="ECO:0000256" key="1">
    <source>
        <dbReference type="SAM" id="MobiDB-lite"/>
    </source>
</evidence>
<organism evidence="2 3">
    <name type="scientific">Streptomyces yatensis</name>
    <dbReference type="NCBI Taxonomy" id="155177"/>
    <lineage>
        <taxon>Bacteria</taxon>
        <taxon>Bacillati</taxon>
        <taxon>Actinomycetota</taxon>
        <taxon>Actinomycetes</taxon>
        <taxon>Kitasatosporales</taxon>
        <taxon>Streptomycetaceae</taxon>
        <taxon>Streptomyces</taxon>
        <taxon>Streptomyces violaceusniger group</taxon>
    </lineage>
</organism>
<evidence type="ECO:0000313" key="3">
    <source>
        <dbReference type="Proteomes" id="UP001499947"/>
    </source>
</evidence>
<accession>A0ABN2J7M8</accession>
<comment type="caution">
    <text evidence="2">The sequence shown here is derived from an EMBL/GenBank/DDBJ whole genome shotgun (WGS) entry which is preliminary data.</text>
</comment>
<protein>
    <submittedName>
        <fullName evidence="2">Uncharacterized protein</fullName>
    </submittedName>
</protein>
<sequence>MPMAHCVRREFPRDQREALRGVTVSGDAPFLQSADDEAPGEPGTVPGRGEEHLERTARGIFAIHVTERGEARLA</sequence>
<reference evidence="2 3" key="1">
    <citation type="journal article" date="2019" name="Int. J. Syst. Evol. Microbiol.">
        <title>The Global Catalogue of Microorganisms (GCM) 10K type strain sequencing project: providing services to taxonomists for standard genome sequencing and annotation.</title>
        <authorList>
            <consortium name="The Broad Institute Genomics Platform"/>
            <consortium name="The Broad Institute Genome Sequencing Center for Infectious Disease"/>
            <person name="Wu L."/>
            <person name="Ma J."/>
        </authorList>
    </citation>
    <scope>NUCLEOTIDE SEQUENCE [LARGE SCALE GENOMIC DNA]</scope>
    <source>
        <strain evidence="2 3">JCM 13244</strain>
    </source>
</reference>
<feature type="region of interest" description="Disordered" evidence="1">
    <location>
        <begin position="26"/>
        <end position="50"/>
    </location>
</feature>
<dbReference type="EMBL" id="BAAALR010000087">
    <property type="protein sequence ID" value="GAA1719380.1"/>
    <property type="molecule type" value="Genomic_DNA"/>
</dbReference>